<feature type="region of interest" description="Disordered" evidence="1">
    <location>
        <begin position="306"/>
        <end position="333"/>
    </location>
</feature>
<dbReference type="Proteomes" id="UP000009168">
    <property type="component" value="Unassembled WGS sequence"/>
</dbReference>
<protein>
    <submittedName>
        <fullName evidence="2">Uncharacterized protein</fullName>
    </submittedName>
</protein>
<dbReference type="RefSeq" id="XP_001027810.2">
    <property type="nucleotide sequence ID" value="XM_001027810.2"/>
</dbReference>
<accession>I7MJW6</accession>
<name>I7MJW6_TETTS</name>
<dbReference type="AlphaFoldDB" id="I7MJW6"/>
<dbReference type="EMBL" id="GG662216">
    <property type="protein sequence ID" value="EAS07568.2"/>
    <property type="molecule type" value="Genomic_DNA"/>
</dbReference>
<dbReference type="KEGG" id="tet:TTHERM_00678340"/>
<organism evidence="2 3">
    <name type="scientific">Tetrahymena thermophila (strain SB210)</name>
    <dbReference type="NCBI Taxonomy" id="312017"/>
    <lineage>
        <taxon>Eukaryota</taxon>
        <taxon>Sar</taxon>
        <taxon>Alveolata</taxon>
        <taxon>Ciliophora</taxon>
        <taxon>Intramacronucleata</taxon>
        <taxon>Oligohymenophorea</taxon>
        <taxon>Hymenostomatida</taxon>
        <taxon>Tetrahymenina</taxon>
        <taxon>Tetrahymenidae</taxon>
        <taxon>Tetrahymena</taxon>
    </lineage>
</organism>
<reference evidence="3" key="1">
    <citation type="journal article" date="2006" name="PLoS Biol.">
        <title>Macronuclear genome sequence of the ciliate Tetrahymena thermophila, a model eukaryote.</title>
        <authorList>
            <person name="Eisen J.A."/>
            <person name="Coyne R.S."/>
            <person name="Wu M."/>
            <person name="Wu D."/>
            <person name="Thiagarajan M."/>
            <person name="Wortman J.R."/>
            <person name="Badger J.H."/>
            <person name="Ren Q."/>
            <person name="Amedeo P."/>
            <person name="Jones K.M."/>
            <person name="Tallon L.J."/>
            <person name="Delcher A.L."/>
            <person name="Salzberg S.L."/>
            <person name="Silva J.C."/>
            <person name="Haas B.J."/>
            <person name="Majoros W.H."/>
            <person name="Farzad M."/>
            <person name="Carlton J.M."/>
            <person name="Smith R.K. Jr."/>
            <person name="Garg J."/>
            <person name="Pearlman R.E."/>
            <person name="Karrer K.M."/>
            <person name="Sun L."/>
            <person name="Manning G."/>
            <person name="Elde N.C."/>
            <person name="Turkewitz A.P."/>
            <person name="Asai D.J."/>
            <person name="Wilkes D.E."/>
            <person name="Wang Y."/>
            <person name="Cai H."/>
            <person name="Collins K."/>
            <person name="Stewart B.A."/>
            <person name="Lee S.R."/>
            <person name="Wilamowska K."/>
            <person name="Weinberg Z."/>
            <person name="Ruzzo W.L."/>
            <person name="Wloga D."/>
            <person name="Gaertig J."/>
            <person name="Frankel J."/>
            <person name="Tsao C.-C."/>
            <person name="Gorovsky M.A."/>
            <person name="Keeling P.J."/>
            <person name="Waller R.F."/>
            <person name="Patron N.J."/>
            <person name="Cherry J.M."/>
            <person name="Stover N.A."/>
            <person name="Krieger C.J."/>
            <person name="del Toro C."/>
            <person name="Ryder H.F."/>
            <person name="Williamson S.C."/>
            <person name="Barbeau R.A."/>
            <person name="Hamilton E.P."/>
            <person name="Orias E."/>
        </authorList>
    </citation>
    <scope>NUCLEOTIDE SEQUENCE [LARGE SCALE GENOMIC DNA]</scope>
    <source>
        <strain evidence="3">SB210</strain>
    </source>
</reference>
<gene>
    <name evidence="2" type="ORF">TTHERM_00678340</name>
</gene>
<evidence type="ECO:0000313" key="2">
    <source>
        <dbReference type="EMBL" id="EAS07568.2"/>
    </source>
</evidence>
<sequence length="514" mass="60599">MNETFVYDLGTLDSRYKSQQECHSQYQTQHSIFKDFTFKVEYNFILFTLQKIKFFLKKALYLFKSKQNNFVDQCYRDFMLFQKSRKEVEKNLDLVYITKKLFEVEKLKMLLLNKDQLLIFNSLVTPVIQISESKSQTNFEVQVPLQDYCSQRNITTLRDTNQIPKINSNKDIKQIRCSLFYPSIGLNDTKQLLDSYQKISDKESKRKELEHIFKELNEIQNEVSSPDKIQRQGQGQIRFQIDSAKCKSAVKVSNRIYKMITSNFLDKQIIKMIKLNQNIYQIINFQNTISKQKSFVNIQYRNKISKTNNKSPSQKIEQETRSQESSPNKRIGIRTPSKSLEKICFQSNIQNKAQIQENGLRQKQNVSKFTVFKSNQIKSEQNLKNGNLNCFDTISSIKTRNRTKSNCTDIKEISSIEGSETLQSKSFPNEEELSDINSHINEHNQEDFIRASINQYDMLFHNITSRKINQKKKNSQKLYSQPIIQNEQLDIKEKSPIIQKNQLQFSFFNNNKQE</sequence>
<dbReference type="GeneID" id="7828270"/>
<feature type="compositionally biased region" description="Polar residues" evidence="1">
    <location>
        <begin position="306"/>
        <end position="315"/>
    </location>
</feature>
<evidence type="ECO:0000313" key="3">
    <source>
        <dbReference type="Proteomes" id="UP000009168"/>
    </source>
</evidence>
<proteinExistence type="predicted"/>
<evidence type="ECO:0000256" key="1">
    <source>
        <dbReference type="SAM" id="MobiDB-lite"/>
    </source>
</evidence>
<keyword evidence="3" id="KW-1185">Reference proteome</keyword>
<dbReference type="InParanoid" id="I7MJW6"/>